<evidence type="ECO:0000313" key="7">
    <source>
        <dbReference type="EMBL" id="OGE76581.1"/>
    </source>
</evidence>
<dbReference type="Gene3D" id="3.30.110.10">
    <property type="entry name" value="Translation initiation factor 3 (IF-3), C-terminal domain"/>
    <property type="match status" value="1"/>
</dbReference>
<dbReference type="GO" id="GO:0003743">
    <property type="term" value="F:translation initiation factor activity"/>
    <property type="evidence" value="ECO:0007669"/>
    <property type="project" value="UniProtKB-UniRule"/>
</dbReference>
<keyword evidence="3" id="KW-0648">Protein biosynthesis</keyword>
<comment type="similarity">
    <text evidence="1">Belongs to the IF-3 family.</text>
</comment>
<dbReference type="GO" id="GO:0016020">
    <property type="term" value="C:membrane"/>
    <property type="evidence" value="ECO:0007669"/>
    <property type="project" value="TreeGrafter"/>
</dbReference>
<dbReference type="SUPFAM" id="SSF55200">
    <property type="entry name" value="Translation initiation factor IF3, C-terminal domain"/>
    <property type="match status" value="1"/>
</dbReference>
<dbReference type="PANTHER" id="PTHR10938:SF0">
    <property type="entry name" value="TRANSLATION INITIATION FACTOR IF-3, MITOCHONDRIAL"/>
    <property type="match status" value="1"/>
</dbReference>
<evidence type="ECO:0000256" key="1">
    <source>
        <dbReference type="ARBA" id="ARBA00005439"/>
    </source>
</evidence>
<dbReference type="InterPro" id="IPR019815">
    <property type="entry name" value="Translation_initiation_fac_3_C"/>
</dbReference>
<dbReference type="PANTHER" id="PTHR10938">
    <property type="entry name" value="TRANSLATION INITIATION FACTOR IF-3"/>
    <property type="match status" value="1"/>
</dbReference>
<dbReference type="EMBL" id="MFEG01000002">
    <property type="protein sequence ID" value="OGE76581.1"/>
    <property type="molecule type" value="Genomic_DNA"/>
</dbReference>
<dbReference type="GO" id="GO:0043022">
    <property type="term" value="F:ribosome binding"/>
    <property type="evidence" value="ECO:0007669"/>
    <property type="project" value="TreeGrafter"/>
</dbReference>
<dbReference type="GO" id="GO:0005829">
    <property type="term" value="C:cytosol"/>
    <property type="evidence" value="ECO:0007669"/>
    <property type="project" value="TreeGrafter"/>
</dbReference>
<dbReference type="InterPro" id="IPR001288">
    <property type="entry name" value="Translation_initiation_fac_3"/>
</dbReference>
<gene>
    <name evidence="7" type="ORF">A3K06_01300</name>
</gene>
<name>A0A1F5NFV6_9BACT</name>
<dbReference type="NCBIfam" id="TIGR00168">
    <property type="entry name" value="infC"/>
    <property type="match status" value="1"/>
</dbReference>
<proteinExistence type="inferred from homology"/>
<dbReference type="Pfam" id="PF05198">
    <property type="entry name" value="IF3_N"/>
    <property type="match status" value="1"/>
</dbReference>
<dbReference type="SUPFAM" id="SSF54364">
    <property type="entry name" value="Translation initiation factor IF3, N-terminal domain"/>
    <property type="match status" value="1"/>
</dbReference>
<evidence type="ECO:0000256" key="4">
    <source>
        <dbReference type="NCBIfam" id="TIGR00168"/>
    </source>
</evidence>
<dbReference type="InterPro" id="IPR036787">
    <property type="entry name" value="T_IF-3_N_sf"/>
</dbReference>
<keyword evidence="2 7" id="KW-0396">Initiation factor</keyword>
<organism evidence="7 8">
    <name type="scientific">Candidatus Doudnabacteria bacterium RIFCSPHIGHO2_01_52_17</name>
    <dbReference type="NCBI Taxonomy" id="1817820"/>
    <lineage>
        <taxon>Bacteria</taxon>
        <taxon>Candidatus Doudnaibacteriota</taxon>
    </lineage>
</organism>
<evidence type="ECO:0000256" key="3">
    <source>
        <dbReference type="ARBA" id="ARBA00022917"/>
    </source>
</evidence>
<accession>A0A1F5NFV6</accession>
<evidence type="ECO:0000259" key="6">
    <source>
        <dbReference type="Pfam" id="PF05198"/>
    </source>
</evidence>
<sequence>MAERAKLNNQITASPVRVIGDDGTNYGVLEISEALSLAKEKGLDLIEISPTAKPPIAKIMDYGKWQYQEERKHRGTGKKAHTTQVREVRAGIQTSEHDLEMKAKKIGEFLTEGDKVKVALVLRGRAKYLDKNFIKERLERVLHFIPLEYKIAEGPKQGPRGIYIILEKK</sequence>
<evidence type="ECO:0000259" key="5">
    <source>
        <dbReference type="Pfam" id="PF00707"/>
    </source>
</evidence>
<dbReference type="InterPro" id="IPR036788">
    <property type="entry name" value="T_IF-3_C_sf"/>
</dbReference>
<feature type="domain" description="Translation initiation factor 3 C-terminal" evidence="5">
    <location>
        <begin position="83"/>
        <end position="168"/>
    </location>
</feature>
<comment type="caution">
    <text evidence="7">The sequence shown here is derived from an EMBL/GenBank/DDBJ whole genome shotgun (WGS) entry which is preliminary data.</text>
</comment>
<dbReference type="Pfam" id="PF00707">
    <property type="entry name" value="IF3_C"/>
    <property type="match status" value="1"/>
</dbReference>
<evidence type="ECO:0000256" key="2">
    <source>
        <dbReference type="ARBA" id="ARBA00022540"/>
    </source>
</evidence>
<dbReference type="AlphaFoldDB" id="A0A1F5NFV6"/>
<dbReference type="InterPro" id="IPR019814">
    <property type="entry name" value="Translation_initiation_fac_3_N"/>
</dbReference>
<protein>
    <recommendedName>
        <fullName evidence="4">Translation initiation factor IF-3</fullName>
    </recommendedName>
</protein>
<evidence type="ECO:0000313" key="8">
    <source>
        <dbReference type="Proteomes" id="UP000176547"/>
    </source>
</evidence>
<dbReference type="GO" id="GO:0032790">
    <property type="term" value="P:ribosome disassembly"/>
    <property type="evidence" value="ECO:0007669"/>
    <property type="project" value="TreeGrafter"/>
</dbReference>
<dbReference type="Proteomes" id="UP000176547">
    <property type="component" value="Unassembled WGS sequence"/>
</dbReference>
<reference evidence="7 8" key="1">
    <citation type="journal article" date="2016" name="Nat. Commun.">
        <title>Thousands of microbial genomes shed light on interconnected biogeochemical processes in an aquifer system.</title>
        <authorList>
            <person name="Anantharaman K."/>
            <person name="Brown C.T."/>
            <person name="Hug L.A."/>
            <person name="Sharon I."/>
            <person name="Castelle C.J."/>
            <person name="Probst A.J."/>
            <person name="Thomas B.C."/>
            <person name="Singh A."/>
            <person name="Wilkins M.J."/>
            <person name="Karaoz U."/>
            <person name="Brodie E.L."/>
            <person name="Williams K.H."/>
            <person name="Hubbard S.S."/>
            <person name="Banfield J.F."/>
        </authorList>
    </citation>
    <scope>NUCLEOTIDE SEQUENCE [LARGE SCALE GENOMIC DNA]</scope>
</reference>
<feature type="domain" description="Translation initiation factor 3 N-terminal" evidence="6">
    <location>
        <begin position="8"/>
        <end position="74"/>
    </location>
</feature>
<dbReference type="Gene3D" id="3.10.20.80">
    <property type="entry name" value="Translation initiation factor 3 (IF-3), N-terminal domain"/>
    <property type="match status" value="1"/>
</dbReference>